<dbReference type="Proteomes" id="UP000199305">
    <property type="component" value="Unassembled WGS sequence"/>
</dbReference>
<dbReference type="OrthoDB" id="7843671at2"/>
<protein>
    <submittedName>
        <fullName evidence="1">Permuted papain-like amidase enzyme, YaeF/YiiX, C92 family</fullName>
    </submittedName>
</protein>
<sequence>MKRINAEILQPGDIVLTTTTKKDSGLIRKVTRSDISHAMVCVAYGSVIDSTGEGVQARNIQKLFYEDECAIYALRSKAPLSRVQAESIVNYARASTGTRYTKIEAAKSIAPTISEKGSVKQYCSRMVARAYASAGIILVKNPDFCTPNDIKSSKKLIQIDNPWVPVLADELNVAAGICDTTEGMREKTNRLLTAIRALNSNVESLNDIDSLVIQREDLDKLIANAFRSSGYLEHWKEELSRFPWRYDPVLIVQFYHSLTDPEELLDYCRATLRDDENGVFAHWETNAGGYGEMNRAYPRETFRLLSDLYLRLCLNHKRRVKAARVLIQLYGKNDSL</sequence>
<dbReference type="SUPFAM" id="SSF54001">
    <property type="entry name" value="Cysteine proteinases"/>
    <property type="match status" value="1"/>
</dbReference>
<proteinExistence type="predicted"/>
<keyword evidence="2" id="KW-1185">Reference proteome</keyword>
<dbReference type="Pfam" id="PF05708">
    <property type="entry name" value="Peptidase_C92"/>
    <property type="match status" value="1"/>
</dbReference>
<dbReference type="STRING" id="658219.SAMN05216212_1840"/>
<dbReference type="Gene3D" id="3.90.1720.10">
    <property type="entry name" value="endopeptidase domain like (from Nostoc punctiforme)"/>
    <property type="match status" value="1"/>
</dbReference>
<organism evidence="1 2">
    <name type="scientific">Microbulbifer yueqingensis</name>
    <dbReference type="NCBI Taxonomy" id="658219"/>
    <lineage>
        <taxon>Bacteria</taxon>
        <taxon>Pseudomonadati</taxon>
        <taxon>Pseudomonadota</taxon>
        <taxon>Gammaproteobacteria</taxon>
        <taxon>Cellvibrionales</taxon>
        <taxon>Microbulbiferaceae</taxon>
        <taxon>Microbulbifer</taxon>
    </lineage>
</organism>
<accession>A0A1G9A307</accession>
<name>A0A1G9A307_9GAMM</name>
<dbReference type="RefSeq" id="WP_091512329.1">
    <property type="nucleotide sequence ID" value="NZ_FNFH01000003.1"/>
</dbReference>
<evidence type="ECO:0000313" key="1">
    <source>
        <dbReference type="EMBL" id="SDK21733.1"/>
    </source>
</evidence>
<gene>
    <name evidence="1" type="ORF">SAMN05216212_1840</name>
</gene>
<evidence type="ECO:0000313" key="2">
    <source>
        <dbReference type="Proteomes" id="UP000199305"/>
    </source>
</evidence>
<reference evidence="2" key="1">
    <citation type="submission" date="2016-10" db="EMBL/GenBank/DDBJ databases">
        <authorList>
            <person name="Varghese N."/>
            <person name="Submissions S."/>
        </authorList>
    </citation>
    <scope>NUCLEOTIDE SEQUENCE [LARGE SCALE GENOMIC DNA]</scope>
    <source>
        <strain evidence="2">CGMCC 1.10658</strain>
    </source>
</reference>
<dbReference type="AlphaFoldDB" id="A0A1G9A307"/>
<dbReference type="InterPro" id="IPR038765">
    <property type="entry name" value="Papain-like_cys_pep_sf"/>
</dbReference>
<dbReference type="EMBL" id="FNFH01000003">
    <property type="protein sequence ID" value="SDK21733.1"/>
    <property type="molecule type" value="Genomic_DNA"/>
</dbReference>
<dbReference type="InterPro" id="IPR024453">
    <property type="entry name" value="Peptidase_C92"/>
</dbReference>